<evidence type="ECO:0000256" key="1">
    <source>
        <dbReference type="SAM" id="SignalP"/>
    </source>
</evidence>
<evidence type="ECO:0000313" key="2">
    <source>
        <dbReference type="EMBL" id="GAT32812.1"/>
    </source>
</evidence>
<accession>A0A146G5Y5</accession>
<dbReference type="STRING" id="690879.TSACC_21214"/>
<dbReference type="InParanoid" id="A0A146G5Y5"/>
<keyword evidence="1" id="KW-0732">Signal</keyword>
<comment type="caution">
    <text evidence="2">The sequence shown here is derived from an EMBL/GenBank/DDBJ whole genome shotgun (WGS) entry which is preliminary data.</text>
</comment>
<feature type="chain" id="PRO_5007524697" evidence="1">
    <location>
        <begin position="39"/>
        <end position="283"/>
    </location>
</feature>
<feature type="signal peptide" evidence="1">
    <location>
        <begin position="1"/>
        <end position="38"/>
    </location>
</feature>
<name>A0A146G5Y5_TERSA</name>
<protein>
    <submittedName>
        <fullName evidence="2">Uncharacterized protein</fullName>
    </submittedName>
</protein>
<proteinExistence type="predicted"/>
<dbReference type="Proteomes" id="UP000076023">
    <property type="component" value="Unassembled WGS sequence"/>
</dbReference>
<gene>
    <name evidence="2" type="ORF">TSACC_21214</name>
</gene>
<sequence>MMRALLTGNGPSAKLIFPMLPRLITTALCGFAVANALAEPPPSTIDLSKFPAAAVEDVVVPVPSEIFIVLDKLGTPNWKGELRDNLGTNTGNRAQIALLLGTVIADGFIAVEAEDSEKVKQIGQEVLVLADGINVRKAVIARSKSITDKAEAKDWRAVRSELDGALQDVRGAMQELGDDELAQLVSLGGWIRGTQVLTSIVGQNYSPAGAELLNQPELLNYFARRIDEMRSRNLKKEELVVKVRKLLRDIKPIIGKDTITVENVQKVNKLTTDTVKAITSEDQ</sequence>
<organism evidence="2 3">
    <name type="scientific">Terrimicrobium sacchariphilum</name>
    <dbReference type="NCBI Taxonomy" id="690879"/>
    <lineage>
        <taxon>Bacteria</taxon>
        <taxon>Pseudomonadati</taxon>
        <taxon>Verrucomicrobiota</taxon>
        <taxon>Terrimicrobiia</taxon>
        <taxon>Terrimicrobiales</taxon>
        <taxon>Terrimicrobiaceae</taxon>
        <taxon>Terrimicrobium</taxon>
    </lineage>
</organism>
<keyword evidence="3" id="KW-1185">Reference proteome</keyword>
<dbReference type="AlphaFoldDB" id="A0A146G5Y5"/>
<dbReference type="EMBL" id="BDCO01000002">
    <property type="protein sequence ID" value="GAT32812.1"/>
    <property type="molecule type" value="Genomic_DNA"/>
</dbReference>
<evidence type="ECO:0000313" key="3">
    <source>
        <dbReference type="Proteomes" id="UP000076023"/>
    </source>
</evidence>
<reference evidence="3" key="1">
    <citation type="journal article" date="2017" name="Genome Announc.">
        <title>Draft Genome Sequence of Terrimicrobium sacchariphilum NM-5T, a Facultative Anaerobic Soil Bacterium of the Class Spartobacteria.</title>
        <authorList>
            <person name="Qiu Y.L."/>
            <person name="Tourlousse D.M."/>
            <person name="Matsuura N."/>
            <person name="Ohashi A."/>
            <person name="Sekiguchi Y."/>
        </authorList>
    </citation>
    <scope>NUCLEOTIDE SEQUENCE [LARGE SCALE GENOMIC DNA]</scope>
    <source>
        <strain evidence="3">NM-5</strain>
    </source>
</reference>